<dbReference type="EMBL" id="CADEPI010000016">
    <property type="protein sequence ID" value="CAB3364594.1"/>
    <property type="molecule type" value="Genomic_DNA"/>
</dbReference>
<feature type="compositionally biased region" description="Basic and acidic residues" evidence="1">
    <location>
        <begin position="60"/>
        <end position="72"/>
    </location>
</feature>
<feature type="compositionally biased region" description="Acidic residues" evidence="1">
    <location>
        <begin position="111"/>
        <end position="124"/>
    </location>
</feature>
<feature type="region of interest" description="Disordered" evidence="1">
    <location>
        <begin position="1"/>
        <end position="31"/>
    </location>
</feature>
<proteinExistence type="predicted"/>
<organism evidence="2 3">
    <name type="scientific">Cloeon dipterum</name>
    <dbReference type="NCBI Taxonomy" id="197152"/>
    <lineage>
        <taxon>Eukaryota</taxon>
        <taxon>Metazoa</taxon>
        <taxon>Ecdysozoa</taxon>
        <taxon>Arthropoda</taxon>
        <taxon>Hexapoda</taxon>
        <taxon>Insecta</taxon>
        <taxon>Pterygota</taxon>
        <taxon>Palaeoptera</taxon>
        <taxon>Ephemeroptera</taxon>
        <taxon>Pisciforma</taxon>
        <taxon>Baetidae</taxon>
        <taxon>Cloeon</taxon>
    </lineage>
</organism>
<accession>A0A8S1C9A0</accession>
<reference evidence="2 3" key="1">
    <citation type="submission" date="2020-04" db="EMBL/GenBank/DDBJ databases">
        <authorList>
            <person name="Alioto T."/>
            <person name="Alioto T."/>
            <person name="Gomez Garrido J."/>
        </authorList>
    </citation>
    <scope>NUCLEOTIDE SEQUENCE [LARGE SCALE GENOMIC DNA]</scope>
</reference>
<dbReference type="Proteomes" id="UP000494165">
    <property type="component" value="Unassembled WGS sequence"/>
</dbReference>
<evidence type="ECO:0000313" key="3">
    <source>
        <dbReference type="Proteomes" id="UP000494165"/>
    </source>
</evidence>
<dbReference type="AlphaFoldDB" id="A0A8S1C9A0"/>
<sequence>MLSCFLPARTSSNKSDQHQQPSSSSLQSRRSNLSAMDLMYLPDTYSYNYYNYEDDRILWGPDKSKSKVEEKPRHKTTSKSGDHKNCPMCKANQRRRLNNYIRSKSRQDSESTIEEEDEEEAQGK</sequence>
<evidence type="ECO:0000313" key="2">
    <source>
        <dbReference type="EMBL" id="CAB3364594.1"/>
    </source>
</evidence>
<feature type="compositionally biased region" description="Low complexity" evidence="1">
    <location>
        <begin position="18"/>
        <end position="31"/>
    </location>
</feature>
<protein>
    <submittedName>
        <fullName evidence="2">Uncharacterized protein</fullName>
    </submittedName>
</protein>
<feature type="region of interest" description="Disordered" evidence="1">
    <location>
        <begin position="60"/>
        <end position="124"/>
    </location>
</feature>
<comment type="caution">
    <text evidence="2">The sequence shown here is derived from an EMBL/GenBank/DDBJ whole genome shotgun (WGS) entry which is preliminary data.</text>
</comment>
<name>A0A8S1C9A0_9INSE</name>
<keyword evidence="3" id="KW-1185">Reference proteome</keyword>
<dbReference type="OrthoDB" id="8190439at2759"/>
<gene>
    <name evidence="2" type="ORF">CLODIP_2_CD09245</name>
</gene>
<evidence type="ECO:0000256" key="1">
    <source>
        <dbReference type="SAM" id="MobiDB-lite"/>
    </source>
</evidence>